<dbReference type="Gene3D" id="2.30.30.140">
    <property type="match status" value="1"/>
</dbReference>
<accession>A0AAP0CBN4</accession>
<evidence type="ECO:0000313" key="9">
    <source>
        <dbReference type="EMBL" id="KAK9053410.1"/>
    </source>
</evidence>
<feature type="compositionally biased region" description="Basic and acidic residues" evidence="7">
    <location>
        <begin position="279"/>
        <end position="307"/>
    </location>
</feature>
<dbReference type="InterPro" id="IPR024943">
    <property type="entry name" value="Enhancer_polycomb"/>
</dbReference>
<feature type="region of interest" description="Disordered" evidence="7">
    <location>
        <begin position="162"/>
        <end position="186"/>
    </location>
</feature>
<feature type="region of interest" description="Disordered" evidence="7">
    <location>
        <begin position="208"/>
        <end position="317"/>
    </location>
</feature>
<reference evidence="9 10" key="1">
    <citation type="submission" date="2024-04" db="EMBL/GenBank/DDBJ databases">
        <title>The reference genome of an endangered Asteraceae, Deinandra increscens subsp. villosa, native to the Central Coast of California.</title>
        <authorList>
            <person name="Guilliams M."/>
            <person name="Hasenstab-Lehman K."/>
            <person name="Meyer R."/>
            <person name="Mcevoy S."/>
        </authorList>
    </citation>
    <scope>NUCLEOTIDE SEQUENCE [LARGE SCALE GENOMIC DNA]</scope>
    <source>
        <tissue evidence="9">Leaf</tissue>
    </source>
</reference>
<evidence type="ECO:0000256" key="1">
    <source>
        <dbReference type="ARBA" id="ARBA00004123"/>
    </source>
</evidence>
<evidence type="ECO:0000256" key="5">
    <source>
        <dbReference type="ARBA" id="ARBA00023242"/>
    </source>
</evidence>
<evidence type="ECO:0000256" key="7">
    <source>
        <dbReference type="SAM" id="MobiDB-lite"/>
    </source>
</evidence>
<organism evidence="9 10">
    <name type="scientific">Deinandra increscens subsp. villosa</name>
    <dbReference type="NCBI Taxonomy" id="3103831"/>
    <lineage>
        <taxon>Eukaryota</taxon>
        <taxon>Viridiplantae</taxon>
        <taxon>Streptophyta</taxon>
        <taxon>Embryophyta</taxon>
        <taxon>Tracheophyta</taxon>
        <taxon>Spermatophyta</taxon>
        <taxon>Magnoliopsida</taxon>
        <taxon>eudicotyledons</taxon>
        <taxon>Gunneridae</taxon>
        <taxon>Pentapetalae</taxon>
        <taxon>asterids</taxon>
        <taxon>campanulids</taxon>
        <taxon>Asterales</taxon>
        <taxon>Asteraceae</taxon>
        <taxon>Asteroideae</taxon>
        <taxon>Heliantheae alliance</taxon>
        <taxon>Madieae</taxon>
        <taxon>Madiinae</taxon>
        <taxon>Deinandra</taxon>
    </lineage>
</organism>
<keyword evidence="10" id="KW-1185">Reference proteome</keyword>
<comment type="similarity">
    <text evidence="2 6">Belongs to the enhancer of polycomb family.</text>
</comment>
<dbReference type="PANTHER" id="PTHR14898">
    <property type="entry name" value="ENHANCER OF POLYCOMB"/>
    <property type="match status" value="1"/>
</dbReference>
<comment type="subcellular location">
    <subcellularLocation>
        <location evidence="1 6">Nucleus</location>
    </subcellularLocation>
</comment>
<feature type="compositionally biased region" description="Polar residues" evidence="7">
    <location>
        <begin position="1334"/>
        <end position="1343"/>
    </location>
</feature>
<keyword evidence="5 6" id="KW-0539">Nucleus</keyword>
<dbReference type="Pfam" id="PF10513">
    <property type="entry name" value="EPL1"/>
    <property type="match status" value="1"/>
</dbReference>
<feature type="compositionally biased region" description="Basic residues" evidence="7">
    <location>
        <begin position="1504"/>
        <end position="1515"/>
    </location>
</feature>
<evidence type="ECO:0000313" key="10">
    <source>
        <dbReference type="Proteomes" id="UP001408789"/>
    </source>
</evidence>
<dbReference type="GO" id="GO:0005634">
    <property type="term" value="C:nucleus"/>
    <property type="evidence" value="ECO:0007669"/>
    <property type="project" value="UniProtKB-SubCell"/>
</dbReference>
<feature type="compositionally biased region" description="Basic and acidic residues" evidence="7">
    <location>
        <begin position="240"/>
        <end position="255"/>
    </location>
</feature>
<dbReference type="Proteomes" id="UP001408789">
    <property type="component" value="Unassembled WGS sequence"/>
</dbReference>
<dbReference type="CDD" id="cd20404">
    <property type="entry name" value="Tudor_Agenet_AtEML-like"/>
    <property type="match status" value="1"/>
</dbReference>
<gene>
    <name evidence="9" type="ORF">SSX86_030044</name>
</gene>
<evidence type="ECO:0000256" key="3">
    <source>
        <dbReference type="ARBA" id="ARBA00023015"/>
    </source>
</evidence>
<feature type="region of interest" description="Disordered" evidence="7">
    <location>
        <begin position="70"/>
        <end position="111"/>
    </location>
</feature>
<feature type="domain" description="Tudor" evidence="8">
    <location>
        <begin position="429"/>
        <end position="487"/>
    </location>
</feature>
<feature type="region of interest" description="Disordered" evidence="7">
    <location>
        <begin position="1328"/>
        <end position="1347"/>
    </location>
</feature>
<evidence type="ECO:0000256" key="2">
    <source>
        <dbReference type="ARBA" id="ARBA00008035"/>
    </source>
</evidence>
<evidence type="ECO:0000259" key="8">
    <source>
        <dbReference type="SMART" id="SM00333"/>
    </source>
</evidence>
<protein>
    <recommendedName>
        <fullName evidence="6">Enhancer of polycomb-like protein</fullName>
    </recommendedName>
</protein>
<dbReference type="EMBL" id="JBCNJP010000027">
    <property type="protein sequence ID" value="KAK9053410.1"/>
    <property type="molecule type" value="Genomic_DNA"/>
</dbReference>
<comment type="caution">
    <text evidence="9">The sequence shown here is derived from an EMBL/GenBank/DDBJ whole genome shotgun (WGS) entry which is preliminary data.</text>
</comment>
<evidence type="ECO:0000256" key="4">
    <source>
        <dbReference type="ARBA" id="ARBA00023163"/>
    </source>
</evidence>
<feature type="compositionally biased region" description="Polar residues" evidence="7">
    <location>
        <begin position="7"/>
        <end position="33"/>
    </location>
</feature>
<sequence length="1617" mass="181761">MEISVGGSKTKSLDLNTLYNTGGSVKTENSSWLGNGGEGAETKKRKSRKELAISGFDDLTKSKKIRHSIEDVEIDGDDNSSSSSGLGQKINGDSAIGIPKRPRGSGGRNKFGGSKSYLLNLSVAKDELKEVLQNEFSGISTPEIVMLNGEIAGKSRTNKEIVGSRGNPEQGLTTVASAPPAKSDGGDFVKSVGLLASKDEVVHLKDEIKEIPQNKVPCTADDAPLGSSSLGSKNKVSKLLKHETKEIPQNKDGQMRKLNGTSKRKNTRNIEIDGSDGNQKQKEDPALFDHAKGEGTDGVLDYKDSSSRRSCSSRMKRKRLGLSNETVVKEVESSSVDLDPDDDLEQNAARMLSSRFDPSCTGFALKNTALTLLSANEGWEEKPAGSEGPMAASAEAQDRVLRPRRHQKGKGASRKRRHFYEIHSDDMDAHWFLNRKIKIFWPLDESWYYGLVNDYDAEKNLHHIKYDDRDEEWISLENERFKLLLLPSELPRKQNTLNYTTPSEGSTPVNIKDESFMESEPIISWLAHHRVKSSTSTCLRKQNTSRDVCNMTERETDKPDCSSALCSASVKDDRSHTGSEGHVPIVYVRRRRYNRFSDDAVAAAPWSQNNATRVLKLDTTQPLIQCNKFEICIPLWPMLTYYVLGADILWLLRSVVLLQFGTVVTLWPMVFLEVLFVDNIVGLRLFLFEGCLKQAVAFVFLVMKLFCEPEKDESINHQIPVTSIQFKLSFFHNFKNQKVFAYYTFSKVRDFDWQYLDSEFQSHCLVSKHLSLSECTYDNVKLLEAQTTRIPYAAQTEVFRKKSNHGGIPLLSSSRSSKPVPGFRTIYSLMHGNVPPFALPFTAAPNLFLSLHLKLLLERSISLAAADDPDDDDCSQFEISSESSSSKSSSHELIFSRESHQAAIDGMQRKSSTLVSDANLNEAAGNLQGNNRRFKDPPASNLKGIISVQIPTSDEVYRAQQQQMPDLTWNLSDGIICSPNQHSTGPKRSLWHHYKPFGDPWGDGKADFFGNGPKKPRTQVQYTLPYSNKGKGQNNLPYQRIRKTNDKKISLLSSDIAAAKGGGPRRNLELVACDVNILINGGDKGWRECGARVFLEADQQKEWKLAVKCSGELRYAYKVHQDLQPGSTNRYTHAMMWKGGKDWALEFPERSQWFVFKEMHEECHNRNIRAASIKNIPIPGVRLIQVDDHHHQKEECFTRTPWYLRQVRDDVEMAMDASHVMYDMDSEDEEWVCSSRSIEDEDDIISDELFEKVMDMLEKVSYAQKRDYFTSGEIDELIARITPIQVAKSIYDHWREKRQRKGMPLVRQLQPPLWEKYQQICREWEKLKPRPTTGPVSGSQEKASTAAGDKPPMFAFCLKPRGLELLNKGSKHRPHKKISLSGHNLGDHDTHHASGKLMFILFFSYLFLLTLTPPVRNSLKSIHFSLQPPKAYFFQGRRLHSYGFVGDERAESSDASPLQGSRMYSPRDTGHFSLDGCDASDWNHQQLRIQSSKSIRTLVSPKTGLKKSSVKRNNSKKFGGGGDWHSNQASPYRMQQLVLGGSDLDEFRLRDASSAAKHARNMAKLKRERAEKLMLSADLAIHKAVSALMTAEAIKASSCTAGDYDEESSSPPSTTIS</sequence>
<name>A0AAP0CBN4_9ASTR</name>
<feature type="region of interest" description="Disordered" evidence="7">
    <location>
        <begin position="1"/>
        <end position="48"/>
    </location>
</feature>
<evidence type="ECO:0000256" key="6">
    <source>
        <dbReference type="RuleBase" id="RU361124"/>
    </source>
</evidence>
<feature type="region of interest" description="Disordered" evidence="7">
    <location>
        <begin position="1502"/>
        <end position="1526"/>
    </location>
</feature>
<dbReference type="SMART" id="SM00333">
    <property type="entry name" value="TUDOR"/>
    <property type="match status" value="1"/>
</dbReference>
<feature type="region of interest" description="Disordered" evidence="7">
    <location>
        <begin position="867"/>
        <end position="892"/>
    </location>
</feature>
<keyword evidence="4 6" id="KW-0804">Transcription</keyword>
<proteinExistence type="inferred from homology"/>
<dbReference type="GO" id="GO:0006357">
    <property type="term" value="P:regulation of transcription by RNA polymerase II"/>
    <property type="evidence" value="ECO:0007669"/>
    <property type="project" value="InterPro"/>
</dbReference>
<dbReference type="InterPro" id="IPR019542">
    <property type="entry name" value="Enhancer_polycomb-like_N"/>
</dbReference>
<keyword evidence="3 6" id="KW-0805">Transcription regulation</keyword>
<dbReference type="GO" id="GO:0035267">
    <property type="term" value="C:NuA4 histone acetyltransferase complex"/>
    <property type="evidence" value="ECO:0007669"/>
    <property type="project" value="InterPro"/>
</dbReference>
<dbReference type="InterPro" id="IPR002999">
    <property type="entry name" value="Tudor"/>
</dbReference>